<dbReference type="OrthoDB" id="9941141at2"/>
<protein>
    <submittedName>
        <fullName evidence="1">Uncharacterized protein</fullName>
    </submittedName>
</protein>
<evidence type="ECO:0000313" key="1">
    <source>
        <dbReference type="EMBL" id="AGL00039.1"/>
    </source>
</evidence>
<accession>R4KBW1</accession>
<keyword evidence="2" id="KW-1185">Reference proteome</keyword>
<reference evidence="1 2" key="1">
    <citation type="submission" date="2012-01" db="EMBL/GenBank/DDBJ databases">
        <title>Complete sequence of Desulfotomaculum gibsoniae DSM 7213.</title>
        <authorList>
            <consortium name="US DOE Joint Genome Institute"/>
            <person name="Lucas S."/>
            <person name="Han J."/>
            <person name="Lapidus A."/>
            <person name="Cheng J.-F."/>
            <person name="Goodwin L."/>
            <person name="Pitluck S."/>
            <person name="Peters L."/>
            <person name="Ovchinnikova G."/>
            <person name="Teshima H."/>
            <person name="Detter J.C."/>
            <person name="Han C."/>
            <person name="Tapia R."/>
            <person name="Land M."/>
            <person name="Hauser L."/>
            <person name="Kyrpides N."/>
            <person name="Ivanova N."/>
            <person name="Pagani I."/>
            <person name="Parshina S."/>
            <person name="Plugge C."/>
            <person name="Muyzer G."/>
            <person name="Kuever J."/>
            <person name="Ivanova A."/>
            <person name="Nazina T."/>
            <person name="Klenk H.-P."/>
            <person name="Brambilla E."/>
            <person name="Spring S."/>
            <person name="Stams A.F."/>
            <person name="Woyke T."/>
        </authorList>
    </citation>
    <scope>NUCLEOTIDE SEQUENCE [LARGE SCALE GENOMIC DNA]</scope>
    <source>
        <strain evidence="1 2">DSM 7213</strain>
    </source>
</reference>
<name>R4KBW1_9FIRM</name>
<dbReference type="EMBL" id="CP003273">
    <property type="protein sequence ID" value="AGL00039.1"/>
    <property type="molecule type" value="Genomic_DNA"/>
</dbReference>
<dbReference type="AlphaFoldDB" id="R4KBW1"/>
<dbReference type="RefSeq" id="WP_006523507.1">
    <property type="nucleotide sequence ID" value="NC_021184.1"/>
</dbReference>
<organism evidence="1 2">
    <name type="scientific">Desulfoscipio gibsoniae DSM 7213</name>
    <dbReference type="NCBI Taxonomy" id="767817"/>
    <lineage>
        <taxon>Bacteria</taxon>
        <taxon>Bacillati</taxon>
        <taxon>Bacillota</taxon>
        <taxon>Clostridia</taxon>
        <taxon>Eubacteriales</taxon>
        <taxon>Desulfallaceae</taxon>
        <taxon>Desulfoscipio</taxon>
    </lineage>
</organism>
<dbReference type="KEGG" id="dgi:Desgi_0466"/>
<proteinExistence type="predicted"/>
<evidence type="ECO:0000313" key="2">
    <source>
        <dbReference type="Proteomes" id="UP000013520"/>
    </source>
</evidence>
<dbReference type="HOGENOM" id="CLU_2896711_0_0_9"/>
<gene>
    <name evidence="1" type="ORF">Desgi_0466</name>
</gene>
<sequence>MLQEEHLAVLADIRAKLSVLIRDTNIPALLQCYKMADMNLHWAKWLQGEIDEIVPELEYSKE</sequence>
<dbReference type="Proteomes" id="UP000013520">
    <property type="component" value="Chromosome"/>
</dbReference>